<dbReference type="EC" id="4.6.1.-" evidence="11"/>
<organism evidence="13 14">
    <name type="scientific">Clavelina lepadiformis</name>
    <name type="common">Light-bulb sea squirt</name>
    <name type="synonym">Ascidia lepadiformis</name>
    <dbReference type="NCBI Taxonomy" id="159417"/>
    <lineage>
        <taxon>Eukaryota</taxon>
        <taxon>Metazoa</taxon>
        <taxon>Chordata</taxon>
        <taxon>Tunicata</taxon>
        <taxon>Ascidiacea</taxon>
        <taxon>Aplousobranchia</taxon>
        <taxon>Clavelinidae</taxon>
        <taxon>Clavelina</taxon>
    </lineage>
</organism>
<evidence type="ECO:0000256" key="6">
    <source>
        <dbReference type="ARBA" id="ARBA00022759"/>
    </source>
</evidence>
<evidence type="ECO:0000256" key="7">
    <source>
        <dbReference type="ARBA" id="ARBA00022801"/>
    </source>
</evidence>
<proteinExistence type="inferred from homology"/>
<evidence type="ECO:0000256" key="11">
    <source>
        <dbReference type="RuleBase" id="RU367085"/>
    </source>
</evidence>
<reference evidence="13 14" key="1">
    <citation type="submission" date="2024-02" db="EMBL/GenBank/DDBJ databases">
        <authorList>
            <person name="Daric V."/>
            <person name="Darras S."/>
        </authorList>
    </citation>
    <scope>NUCLEOTIDE SEQUENCE [LARGE SCALE GENOMIC DNA]</scope>
</reference>
<sequence length="280" mass="32521">MKSFCVTLVLFLTCGLLADCGSVSNKEMLEVSRKLYMDDAGDRIVNYSINTTQNAQKFFTKVDEKKFQHFVYSNFFPLLENYNRETGIYETINYEKEEKIIRFLNTFINSKVGSRLYNFLQSKGIPGCSNKAEFKRTLKTKWFDLYRRSRKVLDSSGFEHVFVGEINSYTGKTIGFHNWVQYYSQQKAGNIKYLTHLEQCLENLHSLEFEWHNALKPCSGFAVGVSPAYDLAVFTLCHIAKPGKRCKVSYRNTDGNFKTAFVQTYTWRYTPHIASAYFLC</sequence>
<keyword evidence="5 11" id="KW-0479">Metal-binding</keyword>
<keyword evidence="4 11" id="KW-0540">Nuclease</keyword>
<evidence type="ECO:0000256" key="9">
    <source>
        <dbReference type="ARBA" id="ARBA00023211"/>
    </source>
</evidence>
<evidence type="ECO:0000256" key="1">
    <source>
        <dbReference type="ARBA" id="ARBA00001936"/>
    </source>
</evidence>
<keyword evidence="10" id="KW-0456">Lyase</keyword>
<dbReference type="CDD" id="cd21159">
    <property type="entry name" value="XendoU"/>
    <property type="match status" value="1"/>
</dbReference>
<keyword evidence="7 11" id="KW-0378">Hydrolase</keyword>
<keyword evidence="14" id="KW-1185">Reference proteome</keyword>
<evidence type="ECO:0000256" key="4">
    <source>
        <dbReference type="ARBA" id="ARBA00022722"/>
    </source>
</evidence>
<comment type="subunit">
    <text evidence="3 11">Monomer.</text>
</comment>
<evidence type="ECO:0000256" key="3">
    <source>
        <dbReference type="ARBA" id="ARBA00011245"/>
    </source>
</evidence>
<comment type="similarity">
    <text evidence="2 11">Belongs to the ENDOU family.</text>
</comment>
<keyword evidence="9 11" id="KW-0464">Manganese</keyword>
<evidence type="ECO:0000256" key="8">
    <source>
        <dbReference type="ARBA" id="ARBA00022884"/>
    </source>
</evidence>
<name>A0ABP0F4I3_CLALP</name>
<dbReference type="EMBL" id="CAWYQH010000013">
    <property type="protein sequence ID" value="CAK8674620.1"/>
    <property type="molecule type" value="Genomic_DNA"/>
</dbReference>
<dbReference type="PROSITE" id="PS51959">
    <property type="entry name" value="ENDOU"/>
    <property type="match status" value="1"/>
</dbReference>
<dbReference type="PANTHER" id="PTHR12439">
    <property type="entry name" value="PLACENTAL PROTEIN 11-RELATED"/>
    <property type="match status" value="1"/>
</dbReference>
<comment type="caution">
    <text evidence="13">The sequence shown here is derived from an EMBL/GenBank/DDBJ whole genome shotgun (WGS) entry which is preliminary data.</text>
</comment>
<protein>
    <recommendedName>
        <fullName evidence="11">Uridylate-specific endoribonuclease</fullName>
        <ecNumber evidence="11">4.6.1.-</ecNumber>
    </recommendedName>
</protein>
<dbReference type="Proteomes" id="UP001642483">
    <property type="component" value="Unassembled WGS sequence"/>
</dbReference>
<keyword evidence="6 11" id="KW-0255">Endonuclease</keyword>
<evidence type="ECO:0000256" key="10">
    <source>
        <dbReference type="ARBA" id="ARBA00023239"/>
    </source>
</evidence>
<comment type="cofactor">
    <cofactor evidence="1 11">
        <name>Mn(2+)</name>
        <dbReference type="ChEBI" id="CHEBI:29035"/>
    </cofactor>
</comment>
<accession>A0ABP0F4I3</accession>
<dbReference type="SUPFAM" id="SSF142877">
    <property type="entry name" value="EndoU-like"/>
    <property type="match status" value="1"/>
</dbReference>
<evidence type="ECO:0000259" key="12">
    <source>
        <dbReference type="PROSITE" id="PS51959"/>
    </source>
</evidence>
<dbReference type="InterPro" id="IPR018998">
    <property type="entry name" value="EndoU_C"/>
</dbReference>
<evidence type="ECO:0000313" key="13">
    <source>
        <dbReference type="EMBL" id="CAK8674620.1"/>
    </source>
</evidence>
<evidence type="ECO:0000256" key="5">
    <source>
        <dbReference type="ARBA" id="ARBA00022723"/>
    </source>
</evidence>
<evidence type="ECO:0000313" key="14">
    <source>
        <dbReference type="Proteomes" id="UP001642483"/>
    </source>
</evidence>
<keyword evidence="8 11" id="KW-0694">RNA-binding</keyword>
<feature type="domain" description="EndoU" evidence="12">
    <location>
        <begin position="16"/>
        <end position="280"/>
    </location>
</feature>
<comment type="catalytic activity">
    <reaction evidence="11">
        <text>ribonucleotidyl-uridine-RNA = a 5'-end dephospho-uridine-RNA + a 3'-end 2',3'-cyclophospho-ribonucleotide-RNA</text>
        <dbReference type="Rhea" id="RHEA:67792"/>
        <dbReference type="Rhea" id="RHEA-COMP:10464"/>
        <dbReference type="Rhea" id="RHEA-COMP:17354"/>
        <dbReference type="Rhea" id="RHEA-COMP:17356"/>
        <dbReference type="ChEBI" id="CHEBI:83064"/>
        <dbReference type="ChEBI" id="CHEBI:173117"/>
        <dbReference type="ChEBI" id="CHEBI:173224"/>
    </reaction>
</comment>
<dbReference type="PANTHER" id="PTHR12439:SF42">
    <property type="entry name" value="ENDORIBONUCLEASE-RELATED"/>
    <property type="match status" value="1"/>
</dbReference>
<feature type="signal peptide" evidence="11">
    <location>
        <begin position="1"/>
        <end position="20"/>
    </location>
</feature>
<keyword evidence="11" id="KW-0732">Signal</keyword>
<dbReference type="Pfam" id="PF09412">
    <property type="entry name" value="XendoU"/>
    <property type="match status" value="1"/>
</dbReference>
<gene>
    <name evidence="13" type="ORF">CVLEPA_LOCUS4305</name>
</gene>
<feature type="chain" id="PRO_5044986530" description="Uridylate-specific endoribonuclease" evidence="11">
    <location>
        <begin position="21"/>
        <end position="280"/>
    </location>
</feature>
<dbReference type="InterPro" id="IPR037227">
    <property type="entry name" value="EndoU-like"/>
</dbReference>
<dbReference type="InterPro" id="IPR039787">
    <property type="entry name" value="ENDOU"/>
</dbReference>
<evidence type="ECO:0000256" key="2">
    <source>
        <dbReference type="ARBA" id="ARBA00010168"/>
    </source>
</evidence>